<dbReference type="AlphaFoldDB" id="A0A165JQ11"/>
<feature type="non-terminal residue" evidence="1">
    <location>
        <position position="151"/>
    </location>
</feature>
<sequence>MSLQTFFNTQNNHLQQQPAGNAAASNYDLLPYPGTRGAPEFDGDPYKVKMFLDDFDKRATKASLAAGEWKEQIIAYVTKDIRPVWTSLEEFSDANKDWAAYKTAILAQYPDAKTTQQYTLVDLEQLILRWANKGISNEHEVNQYRREFLSI</sequence>
<reference evidence="1 2" key="1">
    <citation type="journal article" date="2016" name="Mol. Biol. Evol.">
        <title>Comparative Genomics of Early-Diverging Mushroom-Forming Fungi Provides Insights into the Origins of Lignocellulose Decay Capabilities.</title>
        <authorList>
            <person name="Nagy L.G."/>
            <person name="Riley R."/>
            <person name="Tritt A."/>
            <person name="Adam C."/>
            <person name="Daum C."/>
            <person name="Floudas D."/>
            <person name="Sun H."/>
            <person name="Yadav J.S."/>
            <person name="Pangilinan J."/>
            <person name="Larsson K.H."/>
            <person name="Matsuura K."/>
            <person name="Barry K."/>
            <person name="Labutti K."/>
            <person name="Kuo R."/>
            <person name="Ohm R.A."/>
            <person name="Bhattacharya S.S."/>
            <person name="Shirouzu T."/>
            <person name="Yoshinaga Y."/>
            <person name="Martin F.M."/>
            <person name="Grigoriev I.V."/>
            <person name="Hibbett D.S."/>
        </authorList>
    </citation>
    <scope>NUCLEOTIDE SEQUENCE [LARGE SCALE GENOMIC DNA]</scope>
    <source>
        <strain evidence="1 2">HHB12029</strain>
    </source>
</reference>
<dbReference type="InParanoid" id="A0A165JQ11"/>
<keyword evidence="2" id="KW-1185">Reference proteome</keyword>
<accession>A0A165JQ11</accession>
<proteinExistence type="predicted"/>
<dbReference type="OrthoDB" id="3257444at2759"/>
<dbReference type="Proteomes" id="UP000077266">
    <property type="component" value="Unassembled WGS sequence"/>
</dbReference>
<name>A0A165JQ11_EXIGL</name>
<dbReference type="EMBL" id="KV425961">
    <property type="protein sequence ID" value="KZV95167.1"/>
    <property type="molecule type" value="Genomic_DNA"/>
</dbReference>
<evidence type="ECO:0000313" key="1">
    <source>
        <dbReference type="EMBL" id="KZV95167.1"/>
    </source>
</evidence>
<organism evidence="1 2">
    <name type="scientific">Exidia glandulosa HHB12029</name>
    <dbReference type="NCBI Taxonomy" id="1314781"/>
    <lineage>
        <taxon>Eukaryota</taxon>
        <taxon>Fungi</taxon>
        <taxon>Dikarya</taxon>
        <taxon>Basidiomycota</taxon>
        <taxon>Agaricomycotina</taxon>
        <taxon>Agaricomycetes</taxon>
        <taxon>Auriculariales</taxon>
        <taxon>Exidiaceae</taxon>
        <taxon>Exidia</taxon>
    </lineage>
</organism>
<protein>
    <submittedName>
        <fullName evidence="1">Uncharacterized protein</fullName>
    </submittedName>
</protein>
<evidence type="ECO:0000313" key="2">
    <source>
        <dbReference type="Proteomes" id="UP000077266"/>
    </source>
</evidence>
<gene>
    <name evidence="1" type="ORF">EXIGLDRAFT_610854</name>
</gene>